<dbReference type="InterPro" id="IPR021719">
    <property type="entry name" value="Prot_inh_I78"/>
</dbReference>
<proteinExistence type="predicted"/>
<name>A0A4Q9GAS5_9RHOB</name>
<reference evidence="1 2" key="1">
    <citation type="submission" date="2019-02" db="EMBL/GenBank/DDBJ databases">
        <title>Paracoccus subflavus sp. nov., isolated from marine sediment of the Pacific Ocean.</title>
        <authorList>
            <person name="Zhang G."/>
        </authorList>
    </citation>
    <scope>NUCLEOTIDE SEQUENCE [LARGE SCALE GENOMIC DNA]</scope>
    <source>
        <strain evidence="1 2">GY0581</strain>
    </source>
</reference>
<keyword evidence="2" id="KW-1185">Reference proteome</keyword>
<dbReference type="AlphaFoldDB" id="A0A4Q9GAS5"/>
<dbReference type="Gene3D" id="3.30.10.10">
    <property type="entry name" value="Trypsin Inhibitor V, subunit A"/>
    <property type="match status" value="1"/>
</dbReference>
<dbReference type="Pfam" id="PF11720">
    <property type="entry name" value="Inhibitor_I78"/>
    <property type="match status" value="1"/>
</dbReference>
<dbReference type="Proteomes" id="UP000293520">
    <property type="component" value="Unassembled WGS sequence"/>
</dbReference>
<dbReference type="OrthoDB" id="8724542at2"/>
<accession>A0A4Q9GAS5</accession>
<dbReference type="EMBL" id="SISK01000001">
    <property type="protein sequence ID" value="TBN43925.1"/>
    <property type="molecule type" value="Genomic_DNA"/>
</dbReference>
<organism evidence="1 2">
    <name type="scientific">Paracoccus subflavus</name>
    <dbReference type="NCBI Taxonomy" id="2528244"/>
    <lineage>
        <taxon>Bacteria</taxon>
        <taxon>Pseudomonadati</taxon>
        <taxon>Pseudomonadota</taxon>
        <taxon>Alphaproteobacteria</taxon>
        <taxon>Rhodobacterales</taxon>
        <taxon>Paracoccaceae</taxon>
        <taxon>Paracoccus</taxon>
    </lineage>
</organism>
<evidence type="ECO:0008006" key="3">
    <source>
        <dbReference type="Google" id="ProtNLM"/>
    </source>
</evidence>
<protein>
    <recommendedName>
        <fullName evidence="3">Peptidase inhibitor I78 family protein</fullName>
    </recommendedName>
</protein>
<sequence>MTRLAAFDRAPPRAMPWPRAMRGNQPSEVFSESKGLFMILRLACPLLSALTLASCTAGLPLTVDAARCDPVRHQTLVGMNIGEVYLPAQLEQRIISPGQVTDFAYRSERLNIFVDPKGWIERVSCG</sequence>
<evidence type="ECO:0000313" key="1">
    <source>
        <dbReference type="EMBL" id="TBN43925.1"/>
    </source>
</evidence>
<evidence type="ECO:0000313" key="2">
    <source>
        <dbReference type="Proteomes" id="UP000293520"/>
    </source>
</evidence>
<comment type="caution">
    <text evidence="1">The sequence shown here is derived from an EMBL/GenBank/DDBJ whole genome shotgun (WGS) entry which is preliminary data.</text>
</comment>
<gene>
    <name evidence="1" type="ORF">EYE42_02045</name>
</gene>